<accession>A0A251U652</accession>
<protein>
    <submittedName>
        <fullName evidence="1">Putative glycoside hydrolase, family 35</fullName>
    </submittedName>
</protein>
<dbReference type="EMBL" id="CM007897">
    <property type="protein sequence ID" value="OTG18614.1"/>
    <property type="molecule type" value="Genomic_DNA"/>
</dbReference>
<dbReference type="AlphaFoldDB" id="A0A251U652"/>
<reference evidence="2" key="1">
    <citation type="journal article" date="2017" name="Nature">
        <title>The sunflower genome provides insights into oil metabolism, flowering and Asterid evolution.</title>
        <authorList>
            <person name="Badouin H."/>
            <person name="Gouzy J."/>
            <person name="Grassa C.J."/>
            <person name="Murat F."/>
            <person name="Staton S.E."/>
            <person name="Cottret L."/>
            <person name="Lelandais-Briere C."/>
            <person name="Owens G.L."/>
            <person name="Carrere S."/>
            <person name="Mayjonade B."/>
            <person name="Legrand L."/>
            <person name="Gill N."/>
            <person name="Kane N.C."/>
            <person name="Bowers J.E."/>
            <person name="Hubner S."/>
            <person name="Bellec A."/>
            <person name="Berard A."/>
            <person name="Berges H."/>
            <person name="Blanchet N."/>
            <person name="Boniface M.C."/>
            <person name="Brunel D."/>
            <person name="Catrice O."/>
            <person name="Chaidir N."/>
            <person name="Claudel C."/>
            <person name="Donnadieu C."/>
            <person name="Faraut T."/>
            <person name="Fievet G."/>
            <person name="Helmstetter N."/>
            <person name="King M."/>
            <person name="Knapp S.J."/>
            <person name="Lai Z."/>
            <person name="Le Paslier M.C."/>
            <person name="Lippi Y."/>
            <person name="Lorenzon L."/>
            <person name="Mandel J.R."/>
            <person name="Marage G."/>
            <person name="Marchand G."/>
            <person name="Marquand E."/>
            <person name="Bret-Mestries E."/>
            <person name="Morien E."/>
            <person name="Nambeesan S."/>
            <person name="Nguyen T."/>
            <person name="Pegot-Espagnet P."/>
            <person name="Pouilly N."/>
            <person name="Raftis F."/>
            <person name="Sallet E."/>
            <person name="Schiex T."/>
            <person name="Thomas J."/>
            <person name="Vandecasteele C."/>
            <person name="Vares D."/>
            <person name="Vear F."/>
            <person name="Vautrin S."/>
            <person name="Crespi M."/>
            <person name="Mangin B."/>
            <person name="Burke J.M."/>
            <person name="Salse J."/>
            <person name="Munos S."/>
            <person name="Vincourt P."/>
            <person name="Rieseberg L.H."/>
            <person name="Langlade N.B."/>
        </authorList>
    </citation>
    <scope>NUCLEOTIDE SEQUENCE [LARGE SCALE GENOMIC DNA]</scope>
    <source>
        <strain evidence="2">cv. SF193</strain>
    </source>
</reference>
<dbReference type="GO" id="GO:0004553">
    <property type="term" value="F:hydrolase activity, hydrolyzing O-glycosyl compounds"/>
    <property type="evidence" value="ECO:0007669"/>
    <property type="project" value="InterPro"/>
</dbReference>
<dbReference type="Proteomes" id="UP000215914">
    <property type="component" value="Chromosome 8"/>
</dbReference>
<dbReference type="PANTHER" id="PTHR23421">
    <property type="entry name" value="BETA-GALACTOSIDASE RELATED"/>
    <property type="match status" value="1"/>
</dbReference>
<evidence type="ECO:0000313" key="1">
    <source>
        <dbReference type="EMBL" id="OTG18614.1"/>
    </source>
</evidence>
<dbReference type="InParanoid" id="A0A251U652"/>
<evidence type="ECO:0000313" key="2">
    <source>
        <dbReference type="Proteomes" id="UP000215914"/>
    </source>
</evidence>
<dbReference type="GO" id="GO:0005975">
    <property type="term" value="P:carbohydrate metabolic process"/>
    <property type="evidence" value="ECO:0007669"/>
    <property type="project" value="InterPro"/>
</dbReference>
<name>A0A251U652_HELAN</name>
<keyword evidence="2" id="KW-1185">Reference proteome</keyword>
<organism evidence="1 2">
    <name type="scientific">Helianthus annuus</name>
    <name type="common">Common sunflower</name>
    <dbReference type="NCBI Taxonomy" id="4232"/>
    <lineage>
        <taxon>Eukaryota</taxon>
        <taxon>Viridiplantae</taxon>
        <taxon>Streptophyta</taxon>
        <taxon>Embryophyta</taxon>
        <taxon>Tracheophyta</taxon>
        <taxon>Spermatophyta</taxon>
        <taxon>Magnoliopsida</taxon>
        <taxon>eudicotyledons</taxon>
        <taxon>Gunneridae</taxon>
        <taxon>Pentapetalae</taxon>
        <taxon>asterids</taxon>
        <taxon>campanulids</taxon>
        <taxon>Asterales</taxon>
        <taxon>Asteraceae</taxon>
        <taxon>Asteroideae</taxon>
        <taxon>Heliantheae alliance</taxon>
        <taxon>Heliantheae</taxon>
        <taxon>Helianthus</taxon>
    </lineage>
</organism>
<proteinExistence type="predicted"/>
<sequence length="53" mass="6371">MCKQEDAPDPMGSIDTCNGFYCETFTRNKPYKPKMFTELWTGWKLLRCKLQYR</sequence>
<gene>
    <name evidence="1" type="ORF">HannXRQ_Chr08g0224971</name>
</gene>
<keyword evidence="1" id="KW-0378">Hydrolase</keyword>
<dbReference type="InterPro" id="IPR001944">
    <property type="entry name" value="Glycoside_Hdrlase_35"/>
</dbReference>
<dbReference type="OMA" id="CETFTRN"/>